<dbReference type="PROSITE" id="PS50075">
    <property type="entry name" value="CARRIER"/>
    <property type="match status" value="1"/>
</dbReference>
<dbReference type="PANTHER" id="PTHR45527">
    <property type="entry name" value="NONRIBOSOMAL PEPTIDE SYNTHETASE"/>
    <property type="match status" value="1"/>
</dbReference>
<proteinExistence type="predicted"/>
<sequence length="1341" mass="150601">TVRSLADQLERAQAAGRQAHYEAIVPVSYQDYYLVSHGQRRLWVLDQLDSQQLAHNISLAYGLEGSLSVASLRSSFSSLVGRHESLRTVFVVVEGEPRQKILSVEESGFELDYEDLRDDPQAVERAKQISEQMAGTAFDLSTGPLLRVKLLQIEETSYVFAMSMHHIVSDEWSMQVLFKEILLLYNAYVSGESNPLRPLSIHYKDYAHWQMGQLSGERLRSDQSYWMDQLSGELPLLELPTDYPRPSVKTYNGDNVSLALDPGLSGKLKMMGDQEGVTLFMVLLSTVYVLLYRYTGQKDLIVGTPVAGREHLDLEDQIGYYLNTLALRMQISGEESFKELLDKVKTVSLEGFAHQQYPFDKLVEELGVEEDPSHAPLFDVAMILQNVEVHTDDLPTMSGVEVSSLGVGLKISKGDLRFQFFDHGGGQLGVDLEYNTDIFKPARIERMAHHLEALLAALLESPALAIGQVQYGFEQGSHHEEGFVAALSAAEDWLAVSDVFEHCASAYGQAIAVREEHHQISYAELNNKSNRLGYLLRSLGVSQGDVVGVMVPAGIRSILGLLSILKTGGVYMPMSMSHSQRRLQQMFLESELRVLFIESGQLAAVEVLLKDLQIKVPYLLVFPNHLEDLQSVNSSEELGGDGVVMAQHLRVLGYSDEGYEELSYRMEDYSADNHDLDLLPDSASYVFYTSGSTGSGKAILGIHRSLSQYVHWHIGQWDVGPGSRISQLAPLTFDASLKDILVGLCSGGTVCVPGEGTRMHPSQLLDWLDTQRVTILQCVPSLFRLLTKCLSQTGAETADVLPYLRHVLLAGERLYGKDVARWQSLAGRDIELVNLYGLTETTILKTCYRLDSEHVWQPGELIPVGYPISGTLVGVINGDHICQVGELGEIYLKSGYMSKGYWHDAAMTANLFVQNPLVEDREDIVCRTGDLGRYREDGSLEVLGRKDDQVKLHGVRVELSEVSSALLGLPGVDQVELVVDQDEDYQQELICYYTGQERVSDWFRTELSIGLNAEYLPSYYVWLDEFPLNVNGKVDRKLLPKPIALEDTDYEPPRDDLELRLSEIWQVVLGDRRIGRKASFFTLGGSSLKAMQLVSHIYKEFEVLLKIGDLFSRPTLAGQAALIRAQRREVYEEIEPVAMQEDYALSHGQRRLWVLDQLDSQQLAHNIPLAYRLEGSLSVASLRSSFSSLVARHESLRTVFVDVEGEPRQKILSVEESGFELDYEDLRDDPQAVERAKQISEQMVGTAFDLSTGPLLRVKLLQIEETSYVFAMSMHHIVSDEWSMQVLFKEILLLYNAYVSGESNPLRPLSIHYKDYAHWQMGQLSGERLRSDQSYWMDQLS</sequence>
<feature type="non-terminal residue" evidence="5">
    <location>
        <position position="1"/>
    </location>
</feature>
<dbReference type="InterPro" id="IPR000873">
    <property type="entry name" value="AMP-dep_synth/lig_dom"/>
</dbReference>
<dbReference type="EMBL" id="JAUJEB010000030">
    <property type="protein sequence ID" value="MDN5217546.1"/>
    <property type="molecule type" value="Genomic_DNA"/>
</dbReference>
<dbReference type="Gene3D" id="3.30.300.30">
    <property type="match status" value="1"/>
</dbReference>
<dbReference type="Gene3D" id="3.40.50.12780">
    <property type="entry name" value="N-terminal domain of ligase-like"/>
    <property type="match status" value="1"/>
</dbReference>
<dbReference type="Pfam" id="PF00501">
    <property type="entry name" value="AMP-binding"/>
    <property type="match status" value="1"/>
</dbReference>
<dbReference type="Pfam" id="PF00550">
    <property type="entry name" value="PP-binding"/>
    <property type="match status" value="1"/>
</dbReference>
<dbReference type="Proteomes" id="UP001172083">
    <property type="component" value="Unassembled WGS sequence"/>
</dbReference>
<dbReference type="InterPro" id="IPR001242">
    <property type="entry name" value="Condensation_dom"/>
</dbReference>
<evidence type="ECO:0000256" key="2">
    <source>
        <dbReference type="ARBA" id="ARBA00022450"/>
    </source>
</evidence>
<dbReference type="PANTHER" id="PTHR45527:SF1">
    <property type="entry name" value="FATTY ACID SYNTHASE"/>
    <property type="match status" value="1"/>
</dbReference>
<dbReference type="InterPro" id="IPR009081">
    <property type="entry name" value="PP-bd_ACP"/>
</dbReference>
<evidence type="ECO:0000256" key="1">
    <source>
        <dbReference type="ARBA" id="ARBA00001957"/>
    </source>
</evidence>
<comment type="caution">
    <text evidence="5">The sequence shown here is derived from an EMBL/GenBank/DDBJ whole genome shotgun (WGS) entry which is preliminary data.</text>
</comment>
<feature type="non-terminal residue" evidence="5">
    <location>
        <position position="1341"/>
    </location>
</feature>
<dbReference type="SUPFAM" id="SSF47336">
    <property type="entry name" value="ACP-like"/>
    <property type="match status" value="1"/>
</dbReference>
<comment type="cofactor">
    <cofactor evidence="1">
        <name>pantetheine 4'-phosphate</name>
        <dbReference type="ChEBI" id="CHEBI:47942"/>
    </cofactor>
</comment>
<evidence type="ECO:0000313" key="5">
    <source>
        <dbReference type="EMBL" id="MDN5217546.1"/>
    </source>
</evidence>
<evidence type="ECO:0000256" key="3">
    <source>
        <dbReference type="ARBA" id="ARBA00022553"/>
    </source>
</evidence>
<organism evidence="5 6">
    <name type="scientific">Agaribacillus aureus</name>
    <dbReference type="NCBI Taxonomy" id="3051825"/>
    <lineage>
        <taxon>Bacteria</taxon>
        <taxon>Pseudomonadati</taxon>
        <taxon>Bacteroidota</taxon>
        <taxon>Cytophagia</taxon>
        <taxon>Cytophagales</taxon>
        <taxon>Splendidivirgaceae</taxon>
        <taxon>Agaribacillus</taxon>
    </lineage>
</organism>
<dbReference type="CDD" id="cd19531">
    <property type="entry name" value="LCL_NRPS-like"/>
    <property type="match status" value="1"/>
</dbReference>
<dbReference type="Gene3D" id="1.10.1200.10">
    <property type="entry name" value="ACP-like"/>
    <property type="match status" value="1"/>
</dbReference>
<dbReference type="Gene3D" id="3.30.559.10">
    <property type="entry name" value="Chloramphenicol acetyltransferase-like domain"/>
    <property type="match status" value="2"/>
</dbReference>
<dbReference type="PROSITE" id="PS00012">
    <property type="entry name" value="PHOSPHOPANTETHEINE"/>
    <property type="match status" value="1"/>
</dbReference>
<dbReference type="InterPro" id="IPR023213">
    <property type="entry name" value="CAT-like_dom_sf"/>
</dbReference>
<dbReference type="InterPro" id="IPR006162">
    <property type="entry name" value="Ppantetheine_attach_site"/>
</dbReference>
<gene>
    <name evidence="5" type="ORF">QQ020_36070</name>
</gene>
<feature type="domain" description="Carrier" evidence="4">
    <location>
        <begin position="1052"/>
        <end position="1127"/>
    </location>
</feature>
<dbReference type="Pfam" id="PF00668">
    <property type="entry name" value="Condensation"/>
    <property type="match status" value="2"/>
</dbReference>
<dbReference type="SUPFAM" id="SSF52777">
    <property type="entry name" value="CoA-dependent acyltransferases"/>
    <property type="match status" value="3"/>
</dbReference>
<dbReference type="InterPro" id="IPR036736">
    <property type="entry name" value="ACP-like_sf"/>
</dbReference>
<accession>A0ABT8LK54</accession>
<dbReference type="SUPFAM" id="SSF56801">
    <property type="entry name" value="Acetyl-CoA synthetase-like"/>
    <property type="match status" value="1"/>
</dbReference>
<name>A0ABT8LK54_9BACT</name>
<evidence type="ECO:0000259" key="4">
    <source>
        <dbReference type="PROSITE" id="PS50075"/>
    </source>
</evidence>
<evidence type="ECO:0000313" key="6">
    <source>
        <dbReference type="Proteomes" id="UP001172083"/>
    </source>
</evidence>
<keyword evidence="2" id="KW-0596">Phosphopantetheine</keyword>
<reference evidence="5" key="1">
    <citation type="submission" date="2023-06" db="EMBL/GenBank/DDBJ databases">
        <title>Genomic of Agaribacillus aureum.</title>
        <authorList>
            <person name="Wang G."/>
        </authorList>
    </citation>
    <scope>NUCLEOTIDE SEQUENCE</scope>
    <source>
        <strain evidence="5">BMA12</strain>
    </source>
</reference>
<dbReference type="CDD" id="cd05930">
    <property type="entry name" value="A_NRPS"/>
    <property type="match status" value="1"/>
</dbReference>
<dbReference type="InterPro" id="IPR045851">
    <property type="entry name" value="AMP-bd_C_sf"/>
</dbReference>
<dbReference type="RefSeq" id="WP_346762881.1">
    <property type="nucleotide sequence ID" value="NZ_JAUJEB010000030.1"/>
</dbReference>
<keyword evidence="6" id="KW-1185">Reference proteome</keyword>
<protein>
    <submittedName>
        <fullName evidence="5">Condensation domain-containing protein</fullName>
    </submittedName>
</protein>
<dbReference type="Gene3D" id="3.30.559.30">
    <property type="entry name" value="Nonribosomal peptide synthetase, condensation domain"/>
    <property type="match status" value="2"/>
</dbReference>
<keyword evidence="3" id="KW-0597">Phosphoprotein</keyword>
<dbReference type="InterPro" id="IPR042099">
    <property type="entry name" value="ANL_N_sf"/>
</dbReference>